<protein>
    <recommendedName>
        <fullName evidence="3">Winged helix DNA-binding domain-containing protein</fullName>
    </recommendedName>
</protein>
<accession>A0ABQ4FST2</accession>
<comment type="caution">
    <text evidence="1">The sequence shown here is derived from an EMBL/GenBank/DDBJ whole genome shotgun (WGS) entry which is preliminary data.</text>
</comment>
<evidence type="ECO:0008006" key="3">
    <source>
        <dbReference type="Google" id="ProtNLM"/>
    </source>
</evidence>
<proteinExistence type="predicted"/>
<sequence>MHQWTWQQTLSRRLEKNYLTHLAPQAVQVVSGVCGVQAQAIPAAELGVGIRTALTRADLQELINGRQLTRTCAMRGTAYLLTADELPLYMAAMRHVYGGKDAWFTRFDLTRKQAGRLFAATREILDGQTLERSELITALKQQVGDWVFTVFDETLAFFVVAAAYAGVLAYGPARGSKATFMLPQTTTSPWFGIPEEEAATELTRRYFATYGPATHADLARWLGIKSAEAGELIANLKGELQAVGVEDREAWLPYNAEEPSAHDRTHCIRLLPQYDSYILGAGPLERIVPPEAKEFIRRHKGGRYEGAAGVQVLLVDGLFAGVWERRQTSKGLDVTVKPLHVLTFIQQNTLEDEATRVAHFYGSQAVLKVDK</sequence>
<organism evidence="1 2">
    <name type="scientific">Microbispora corallina</name>
    <dbReference type="NCBI Taxonomy" id="83302"/>
    <lineage>
        <taxon>Bacteria</taxon>
        <taxon>Bacillati</taxon>
        <taxon>Actinomycetota</taxon>
        <taxon>Actinomycetes</taxon>
        <taxon>Streptosporangiales</taxon>
        <taxon>Streptosporangiaceae</taxon>
        <taxon>Microbispora</taxon>
    </lineage>
</organism>
<dbReference type="InterPro" id="IPR009351">
    <property type="entry name" value="AlkZ-like"/>
</dbReference>
<keyword evidence="2" id="KW-1185">Reference proteome</keyword>
<dbReference type="PANTHER" id="PTHR38479">
    <property type="entry name" value="LMO0824 PROTEIN"/>
    <property type="match status" value="1"/>
</dbReference>
<dbReference type="Proteomes" id="UP000603904">
    <property type="component" value="Unassembled WGS sequence"/>
</dbReference>
<evidence type="ECO:0000313" key="1">
    <source>
        <dbReference type="EMBL" id="GIH37890.1"/>
    </source>
</evidence>
<dbReference type="PANTHER" id="PTHR38479:SF2">
    <property type="entry name" value="WINGED HELIX DNA-BINDING DOMAIN-CONTAINING PROTEIN"/>
    <property type="match status" value="1"/>
</dbReference>
<reference evidence="1 2" key="1">
    <citation type="submission" date="2021-01" db="EMBL/GenBank/DDBJ databases">
        <title>Whole genome shotgun sequence of Microbispora corallina NBRC 16416.</title>
        <authorList>
            <person name="Komaki H."/>
            <person name="Tamura T."/>
        </authorList>
    </citation>
    <scope>NUCLEOTIDE SEQUENCE [LARGE SCALE GENOMIC DNA]</scope>
    <source>
        <strain evidence="1 2">NBRC 16416</strain>
    </source>
</reference>
<evidence type="ECO:0000313" key="2">
    <source>
        <dbReference type="Proteomes" id="UP000603904"/>
    </source>
</evidence>
<dbReference type="RefSeq" id="WP_204055602.1">
    <property type="nucleotide sequence ID" value="NZ_BAAAGP010000003.1"/>
</dbReference>
<gene>
    <name evidence="1" type="ORF">Mco01_08900</name>
</gene>
<dbReference type="Pfam" id="PF06224">
    <property type="entry name" value="AlkZ-like"/>
    <property type="match status" value="1"/>
</dbReference>
<dbReference type="EMBL" id="BOOC01000003">
    <property type="protein sequence ID" value="GIH37890.1"/>
    <property type="molecule type" value="Genomic_DNA"/>
</dbReference>
<name>A0ABQ4FST2_9ACTN</name>